<protein>
    <submittedName>
        <fullName evidence="3">Uncharacterized protein</fullName>
    </submittedName>
</protein>
<feature type="region of interest" description="Disordered" evidence="1">
    <location>
        <begin position="851"/>
        <end position="927"/>
    </location>
</feature>
<dbReference type="EMBL" id="BRYB01002492">
    <property type="protein sequence ID" value="GMI20454.1"/>
    <property type="molecule type" value="Genomic_DNA"/>
</dbReference>
<feature type="compositionally biased region" description="Basic and acidic residues" evidence="1">
    <location>
        <begin position="901"/>
        <end position="924"/>
    </location>
</feature>
<gene>
    <name evidence="3" type="ORF">TeGR_g14234</name>
</gene>
<accession>A0ABQ6M6F5</accession>
<name>A0ABQ6M6F5_9STRA</name>
<feature type="signal peptide" evidence="2">
    <location>
        <begin position="1"/>
        <end position="18"/>
    </location>
</feature>
<organism evidence="3 4">
    <name type="scientific">Tetraparma gracilis</name>
    <dbReference type="NCBI Taxonomy" id="2962635"/>
    <lineage>
        <taxon>Eukaryota</taxon>
        <taxon>Sar</taxon>
        <taxon>Stramenopiles</taxon>
        <taxon>Ochrophyta</taxon>
        <taxon>Bolidophyceae</taxon>
        <taxon>Parmales</taxon>
        <taxon>Triparmaceae</taxon>
        <taxon>Tetraparma</taxon>
    </lineage>
</organism>
<keyword evidence="4" id="KW-1185">Reference proteome</keyword>
<feature type="compositionally biased region" description="Gly residues" evidence="1">
    <location>
        <begin position="868"/>
        <end position="900"/>
    </location>
</feature>
<dbReference type="Proteomes" id="UP001165060">
    <property type="component" value="Unassembled WGS sequence"/>
</dbReference>
<evidence type="ECO:0000256" key="1">
    <source>
        <dbReference type="SAM" id="MobiDB-lite"/>
    </source>
</evidence>
<sequence>MKLTFALGIFALAPLGAAKVPVQLTGAAIAEARAERTHMMDTIKNLHPTRRRFLMEDPETVSQPEPDSMSHIYSYSYSEEHGGPPACLWEASCMTAEIEAELSTDEPSCETLETLVACDTCPGNSDFEMMTGVYLKCMCVETIADENAGYCASMFSGGNGEGGCEDSPNMDGSCGQMALMGLCEDDDAFYDMMGEEGAMMQQMGVTFETLCCDTCSKPAECVDSPNMGGACGQMAAMGLCDDNDAFLALMGEDAPMGLTFDSMCCETCSGDGDGVCVDMPDAGCNGMVPGMGGEAACRNPDVFFAAYASMAGQDAADQMEAMGMTLGTMCCDTCGKTGGDSEHDDQDKECADDEDKVAEDSQGALSCAMAIGMMGGSCDDDSALVAMGAPAGWIGSLCLESCGYCGGDDHGEDGPPACLEASTCATTDMMAELESMDGMPTQAQCAVFETLIECGTCPEGTEGADEFAKYSGLMTKCMCGEIATDDAEWCAAAMEDMMDDDEEGGSIPAECMNEADMAVLMAGGEGMDMNALSAPCLVAMMEQNNDDEEGGGIPAECMNEADMAVLMAGGEGMDMNALSEPCLVAMFQNNDDESVPDECMNEADLAVLMAGGGGAPNMEDLSEPCLVAMMEQNNDDEECADDEDKVAEDSQGALSCAMAIGMMGGSCDDDSALVAIGAPAGWIGSLCLESCGYCGGDDQDKECADDEDKVAEDSQGALSSCAMAIGMMGGSCDDDSALVAMGASAGWIGSLCQKSCGYCGGSAGGSGDGSNTCADSMENDACGFYRVMVPDACDGDDAFFDFLLQTAQAEGHTFGTMCCSTCEKAAVNDGSKCEDLDSDLLMKYMRVMEERGGQGQGGGGDQQDHNDQGGGGQAGGTSGGQQGGQGQGGSGGQGQGGGGDQQDHNDQDEGDRRRSLEKSRRLEPDGSMMYPFDDCASLADLGFCDEELFGMVVAFGGFSTATCCKSCSKVNKDECRDNNKLLAVMTESEGAKCKDHADAYTGDICEDDMMKKLCCRHCNPPAKVVVIAVPATMGIDIPEVPEEGSDELKILAAGIKNAIEETIKLSNPQAKVQMRSIGGVPVEDSGRRRLASQDVVFNILVQHDLAEGEEPPTAEAAADLTAGLMEEIAEVEPEAFTELVVAEMQSAAQEMVASGEVSEEVAEAAVAIEITVEAIVLEEPEIGAVADFDPEEPDAEPVFENDGLDHDEDEDDFSIIDSAAASAGAGRLGAIAAAATVVGVALW</sequence>
<evidence type="ECO:0000313" key="4">
    <source>
        <dbReference type="Proteomes" id="UP001165060"/>
    </source>
</evidence>
<keyword evidence="2" id="KW-0732">Signal</keyword>
<evidence type="ECO:0000256" key="2">
    <source>
        <dbReference type="SAM" id="SignalP"/>
    </source>
</evidence>
<feature type="chain" id="PRO_5046105578" evidence="2">
    <location>
        <begin position="19"/>
        <end position="1243"/>
    </location>
</feature>
<proteinExistence type="predicted"/>
<comment type="caution">
    <text evidence="3">The sequence shown here is derived from an EMBL/GenBank/DDBJ whole genome shotgun (WGS) entry which is preliminary data.</text>
</comment>
<evidence type="ECO:0000313" key="3">
    <source>
        <dbReference type="EMBL" id="GMI20454.1"/>
    </source>
</evidence>
<reference evidence="3 4" key="1">
    <citation type="journal article" date="2023" name="Commun. Biol.">
        <title>Genome analysis of Parmales, the sister group of diatoms, reveals the evolutionary specialization of diatoms from phago-mixotrophs to photoautotrophs.</title>
        <authorList>
            <person name="Ban H."/>
            <person name="Sato S."/>
            <person name="Yoshikawa S."/>
            <person name="Yamada K."/>
            <person name="Nakamura Y."/>
            <person name="Ichinomiya M."/>
            <person name="Sato N."/>
            <person name="Blanc-Mathieu R."/>
            <person name="Endo H."/>
            <person name="Kuwata A."/>
            <person name="Ogata H."/>
        </authorList>
    </citation>
    <scope>NUCLEOTIDE SEQUENCE [LARGE SCALE GENOMIC DNA]</scope>
</reference>